<feature type="region of interest" description="Disordered" evidence="1">
    <location>
        <begin position="51"/>
        <end position="86"/>
    </location>
</feature>
<proteinExistence type="predicted"/>
<reference evidence="2" key="1">
    <citation type="journal article" date="2018" name="Genome Biol.">
        <title>SKESA: strategic k-mer extension for scrupulous assemblies.</title>
        <authorList>
            <person name="Souvorov A."/>
            <person name="Agarwala R."/>
            <person name="Lipman D.J."/>
        </authorList>
    </citation>
    <scope>NUCLEOTIDE SEQUENCE</scope>
    <source>
        <strain evidence="2">10-1049</strain>
    </source>
</reference>
<evidence type="ECO:0000256" key="1">
    <source>
        <dbReference type="SAM" id="MobiDB-lite"/>
    </source>
</evidence>
<dbReference type="AlphaFoldDB" id="A0A732D4H8"/>
<gene>
    <name evidence="2" type="ORF">G4G51_004694</name>
</gene>
<sequence>MRDIQKEIEEIKLRNIANELAGLPLEPYPDEIPATAENAPVAVHEPVNAQTTITSTETPTESHTEADLSWDDMMPEQDSESDYVRPKRTREERLAILAKVNGKSKPAGSQPNPNAAKIKRFQKDQADALLRLSANPFIIPDVIKNLGGVVIRTDKTFPETISKTYIDEEKLITLSHGEGIFKFNRNDIDITSENLDDYMDRFLNSIKNTVNSWSDGCYIQSNLDKKNNEDNKRNFYKYTYIYSIIHKVNIFPLWTDRVNFENIICDYIFSLHPSQQNSLYDEFDARRKLMLHLGMRGKLIN</sequence>
<name>A0A732D4H8_SALDU</name>
<reference evidence="2" key="2">
    <citation type="submission" date="2018-07" db="EMBL/GenBank/DDBJ databases">
        <authorList>
            <consortium name="NCBI Pathogen Detection Project"/>
        </authorList>
    </citation>
    <scope>NUCLEOTIDE SEQUENCE</scope>
    <source>
        <strain evidence="2">10-1049</strain>
    </source>
</reference>
<feature type="compositionally biased region" description="Acidic residues" evidence="1">
    <location>
        <begin position="68"/>
        <end position="81"/>
    </location>
</feature>
<comment type="caution">
    <text evidence="2">The sequence shown here is derived from an EMBL/GenBank/DDBJ whole genome shotgun (WGS) entry which is preliminary data.</text>
</comment>
<evidence type="ECO:0000313" key="2">
    <source>
        <dbReference type="EMBL" id="HAE4980026.1"/>
    </source>
</evidence>
<organism evidence="2">
    <name type="scientific">Salmonella dublin</name>
    <dbReference type="NCBI Taxonomy" id="98360"/>
    <lineage>
        <taxon>Bacteria</taxon>
        <taxon>Pseudomonadati</taxon>
        <taxon>Pseudomonadota</taxon>
        <taxon>Gammaproteobacteria</taxon>
        <taxon>Enterobacterales</taxon>
        <taxon>Enterobacteriaceae</taxon>
        <taxon>Salmonella</taxon>
    </lineage>
</organism>
<dbReference type="EMBL" id="DAASCL010000085">
    <property type="protein sequence ID" value="HAE4980026.1"/>
    <property type="molecule type" value="Genomic_DNA"/>
</dbReference>
<protein>
    <submittedName>
        <fullName evidence="2">Uncharacterized protein</fullName>
    </submittedName>
</protein>
<accession>A0A732D4H8</accession>